<evidence type="ECO:0008006" key="10">
    <source>
        <dbReference type="Google" id="ProtNLM"/>
    </source>
</evidence>
<evidence type="ECO:0000256" key="1">
    <source>
        <dbReference type="ARBA" id="ARBA00001974"/>
    </source>
</evidence>
<comment type="caution">
    <text evidence="8">The sequence shown here is derived from an EMBL/GenBank/DDBJ whole genome shotgun (WGS) entry which is preliminary data.</text>
</comment>
<evidence type="ECO:0000313" key="8">
    <source>
        <dbReference type="EMBL" id="KAK7445129.1"/>
    </source>
</evidence>
<dbReference type="InterPro" id="IPR036249">
    <property type="entry name" value="Thioredoxin-like_sf"/>
</dbReference>
<feature type="domain" description="Phenol hydroxylase-like C-terminal dimerisation" evidence="7">
    <location>
        <begin position="509"/>
        <end position="552"/>
    </location>
</feature>
<gene>
    <name evidence="8" type="ORF">VKT23_014997</name>
</gene>
<comment type="similarity">
    <text evidence="2">Belongs to the PheA/TfdB FAD monooxygenase family.</text>
</comment>
<dbReference type="EMBL" id="JBANRG010000048">
    <property type="protein sequence ID" value="KAK7445129.1"/>
    <property type="molecule type" value="Genomic_DNA"/>
</dbReference>
<dbReference type="PANTHER" id="PTHR43004:SF19">
    <property type="entry name" value="BINDING MONOOXYGENASE, PUTATIVE (JCVI)-RELATED"/>
    <property type="match status" value="1"/>
</dbReference>
<dbReference type="Pfam" id="PF07976">
    <property type="entry name" value="Phe_hydrox_dim"/>
    <property type="match status" value="1"/>
</dbReference>
<dbReference type="Gene3D" id="3.30.70.2450">
    <property type="match status" value="1"/>
</dbReference>
<dbReference type="Gene3D" id="3.50.50.60">
    <property type="entry name" value="FAD/NAD(P)-binding domain"/>
    <property type="match status" value="1"/>
</dbReference>
<dbReference type="InterPro" id="IPR038220">
    <property type="entry name" value="PHOX_C_sf"/>
</dbReference>
<sequence>MTAPVLIAGAGLSGLVLALSLLRNGVPVRIIEKESKFAIGQRGPGIQPRTLELYKFLGVLPELLSHEECSRLLVLEHWASPQGQEPVATKQIMDEDTTPDRPCNNIVMLGQSAHEGILRSVLKRDYGLDVELGSELRSFEQHDDHVVVRIAKIGIDNTETVEEAKVSYLVGCDGARSAVRRQLGLTFLGESPPSVSLFIGDIHIKGLDNSRMRIWGDYSRRNLVVRPFTTNQGDDRFNFFMGGPEIDITRVSSSRDELIKTFQEVTGRNDLEFGELLWQSQWRPNIRMVNEFGRGRVFVAGDSAHVHSPTGGQGLNSGIQDSINLAWKLSLTFKNLASNSLIETYSQERLPVIAAMLEKTTELYHKTFSPTQKGLAGWQRGYELKQFGVNYRGSPLTLDEKHGELEEPVDHYRAGEDGTVRAGDRAPDAPGLVRKDSVATETTLFDIFNPTRHTVLVFCGATRRKENLIEAIAEFPAGTVQTVFVFPRATPEENIRKPGSGVDYIVVDRDGYAYKHYVVDETDGGIVIVRPDSWIGGLVSGVEGVKKYFGQIFGV</sequence>
<protein>
    <recommendedName>
        <fullName evidence="10">FAD-binding domain-containing protein</fullName>
    </recommendedName>
</protein>
<name>A0ABR1IZ74_9AGAR</name>
<keyword evidence="3" id="KW-0285">Flavoprotein</keyword>
<keyword evidence="9" id="KW-1185">Reference proteome</keyword>
<dbReference type="PANTHER" id="PTHR43004">
    <property type="entry name" value="TRK SYSTEM POTASSIUM UPTAKE PROTEIN"/>
    <property type="match status" value="1"/>
</dbReference>
<dbReference type="InterPro" id="IPR036188">
    <property type="entry name" value="FAD/NAD-bd_sf"/>
</dbReference>
<dbReference type="SUPFAM" id="SSF52833">
    <property type="entry name" value="Thioredoxin-like"/>
    <property type="match status" value="1"/>
</dbReference>
<accession>A0ABR1IZ74</accession>
<reference evidence="8 9" key="1">
    <citation type="submission" date="2024-01" db="EMBL/GenBank/DDBJ databases">
        <title>A draft genome for the cacao thread blight pathogen Marasmiellus scandens.</title>
        <authorList>
            <person name="Baruah I.K."/>
            <person name="Leung J."/>
            <person name="Bukari Y."/>
            <person name="Amoako-Attah I."/>
            <person name="Meinhardt L.W."/>
            <person name="Bailey B.A."/>
            <person name="Cohen S.P."/>
        </authorList>
    </citation>
    <scope>NUCLEOTIDE SEQUENCE [LARGE SCALE GENOMIC DNA]</scope>
    <source>
        <strain evidence="8 9">GH-19</strain>
    </source>
</reference>
<evidence type="ECO:0000256" key="5">
    <source>
        <dbReference type="ARBA" id="ARBA00023002"/>
    </source>
</evidence>
<dbReference type="InterPro" id="IPR012941">
    <property type="entry name" value="Phe_hydrox_C_dim_dom"/>
</dbReference>
<comment type="cofactor">
    <cofactor evidence="1">
        <name>FAD</name>
        <dbReference type="ChEBI" id="CHEBI:57692"/>
    </cofactor>
</comment>
<evidence type="ECO:0000256" key="2">
    <source>
        <dbReference type="ARBA" id="ARBA00007801"/>
    </source>
</evidence>
<evidence type="ECO:0000256" key="4">
    <source>
        <dbReference type="ARBA" id="ARBA00022827"/>
    </source>
</evidence>
<dbReference type="InterPro" id="IPR050641">
    <property type="entry name" value="RIFMO-like"/>
</dbReference>
<dbReference type="SUPFAM" id="SSF51905">
    <property type="entry name" value="FAD/NAD(P)-binding domain"/>
    <property type="match status" value="1"/>
</dbReference>
<dbReference type="InterPro" id="IPR002938">
    <property type="entry name" value="FAD-bd"/>
</dbReference>
<dbReference type="PRINTS" id="PR00420">
    <property type="entry name" value="RNGMNOXGNASE"/>
</dbReference>
<evidence type="ECO:0000313" key="9">
    <source>
        <dbReference type="Proteomes" id="UP001498398"/>
    </source>
</evidence>
<feature type="domain" description="FAD-binding" evidence="6">
    <location>
        <begin position="3"/>
        <end position="359"/>
    </location>
</feature>
<dbReference type="Pfam" id="PF01494">
    <property type="entry name" value="FAD_binding_3"/>
    <property type="match status" value="1"/>
</dbReference>
<dbReference type="Gene3D" id="3.40.30.20">
    <property type="match status" value="1"/>
</dbReference>
<evidence type="ECO:0000259" key="7">
    <source>
        <dbReference type="Pfam" id="PF07976"/>
    </source>
</evidence>
<evidence type="ECO:0000259" key="6">
    <source>
        <dbReference type="Pfam" id="PF01494"/>
    </source>
</evidence>
<dbReference type="Proteomes" id="UP001498398">
    <property type="component" value="Unassembled WGS sequence"/>
</dbReference>
<keyword evidence="4" id="KW-0274">FAD</keyword>
<proteinExistence type="inferred from homology"/>
<organism evidence="8 9">
    <name type="scientific">Marasmiellus scandens</name>
    <dbReference type="NCBI Taxonomy" id="2682957"/>
    <lineage>
        <taxon>Eukaryota</taxon>
        <taxon>Fungi</taxon>
        <taxon>Dikarya</taxon>
        <taxon>Basidiomycota</taxon>
        <taxon>Agaricomycotina</taxon>
        <taxon>Agaricomycetes</taxon>
        <taxon>Agaricomycetidae</taxon>
        <taxon>Agaricales</taxon>
        <taxon>Marasmiineae</taxon>
        <taxon>Omphalotaceae</taxon>
        <taxon>Marasmiellus</taxon>
    </lineage>
</organism>
<evidence type="ECO:0000256" key="3">
    <source>
        <dbReference type="ARBA" id="ARBA00022630"/>
    </source>
</evidence>
<keyword evidence="5" id="KW-0560">Oxidoreductase</keyword>